<reference evidence="2 3" key="1">
    <citation type="submission" date="2023-11" db="EMBL/GenBank/DDBJ databases">
        <title>Draft genome of Azohydromonas lata strain H1 (DSM1123), a polyhydroxyalkanoate producer.</title>
        <authorList>
            <person name="Traversa D."/>
            <person name="D'Addabbo P."/>
            <person name="Pazzani C."/>
            <person name="Manzari C."/>
            <person name="Chiara M."/>
            <person name="Scrascia M."/>
        </authorList>
    </citation>
    <scope>NUCLEOTIDE SEQUENCE [LARGE SCALE GENOMIC DNA]</scope>
    <source>
        <strain evidence="2 3">H1</strain>
    </source>
</reference>
<evidence type="ECO:0000256" key="1">
    <source>
        <dbReference type="SAM" id="SignalP"/>
    </source>
</evidence>
<feature type="non-terminal residue" evidence="2">
    <location>
        <position position="98"/>
    </location>
</feature>
<name>A0ABU5IR89_9BURK</name>
<gene>
    <name evidence="2" type="ORF">SM757_33025</name>
</gene>
<feature type="signal peptide" evidence="1">
    <location>
        <begin position="1"/>
        <end position="25"/>
    </location>
</feature>
<organism evidence="2 3">
    <name type="scientific">Azohydromonas lata</name>
    <dbReference type="NCBI Taxonomy" id="45677"/>
    <lineage>
        <taxon>Bacteria</taxon>
        <taxon>Pseudomonadati</taxon>
        <taxon>Pseudomonadota</taxon>
        <taxon>Betaproteobacteria</taxon>
        <taxon>Burkholderiales</taxon>
        <taxon>Sphaerotilaceae</taxon>
        <taxon>Azohydromonas</taxon>
    </lineage>
</organism>
<protein>
    <submittedName>
        <fullName evidence="2">Biotin/lipoyl-binding protein</fullName>
    </submittedName>
</protein>
<proteinExistence type="predicted"/>
<sequence>MKRKTWAFTAAGLAAALLLLAWALAPRPVPVETATAVQGPFETFIEEEGRTRVRDRYVVSAPLAGVLQRMALREGDAVSPGDVLALLTPVLPALQDER</sequence>
<comment type="caution">
    <text evidence="2">The sequence shown here is derived from an EMBL/GenBank/DDBJ whole genome shotgun (WGS) entry which is preliminary data.</text>
</comment>
<accession>A0ABU5IR89</accession>
<feature type="chain" id="PRO_5045529741" evidence="1">
    <location>
        <begin position="26"/>
        <end position="98"/>
    </location>
</feature>
<keyword evidence="1" id="KW-0732">Signal</keyword>
<dbReference type="RefSeq" id="WP_322468579.1">
    <property type="nucleotide sequence ID" value="NZ_JAXOJX010000113.1"/>
</dbReference>
<dbReference type="Gene3D" id="2.40.50.100">
    <property type="match status" value="1"/>
</dbReference>
<dbReference type="Proteomes" id="UP001293718">
    <property type="component" value="Unassembled WGS sequence"/>
</dbReference>
<evidence type="ECO:0000313" key="2">
    <source>
        <dbReference type="EMBL" id="MDZ5461410.1"/>
    </source>
</evidence>
<keyword evidence="3" id="KW-1185">Reference proteome</keyword>
<dbReference type="EMBL" id="JAXOJX010000113">
    <property type="protein sequence ID" value="MDZ5461410.1"/>
    <property type="molecule type" value="Genomic_DNA"/>
</dbReference>
<evidence type="ECO:0000313" key="3">
    <source>
        <dbReference type="Proteomes" id="UP001293718"/>
    </source>
</evidence>